<dbReference type="EMBL" id="AP024849">
    <property type="protein sequence ID" value="BCZ48432.1"/>
    <property type="molecule type" value="Genomic_DNA"/>
</dbReference>
<keyword evidence="2" id="KW-1185">Reference proteome</keyword>
<evidence type="ECO:0000313" key="2">
    <source>
        <dbReference type="Proteomes" id="UP000824633"/>
    </source>
</evidence>
<accession>A0ABN6J2F3</accession>
<gene>
    <name evidence="1" type="ORF">psyc5s11_44990</name>
</gene>
<dbReference type="RefSeq" id="WP_224034695.1">
    <property type="nucleotide sequence ID" value="NZ_AP024849.1"/>
</dbReference>
<name>A0ABN6J2F3_9CLOT</name>
<sequence length="75" mass="8873">MSIKCLKTIINDEAEYVKDDIITNITKEEAERLIKLKVAIKINDKFKRSKQDLKKVYANKYKRNKFAELEGGYEF</sequence>
<evidence type="ECO:0000313" key="1">
    <source>
        <dbReference type="EMBL" id="BCZ48432.1"/>
    </source>
</evidence>
<organism evidence="1 2">
    <name type="scientific">Clostridium gelidum</name>
    <dbReference type="NCBI Taxonomy" id="704125"/>
    <lineage>
        <taxon>Bacteria</taxon>
        <taxon>Bacillati</taxon>
        <taxon>Bacillota</taxon>
        <taxon>Clostridia</taxon>
        <taxon>Eubacteriales</taxon>
        <taxon>Clostridiaceae</taxon>
        <taxon>Clostridium</taxon>
    </lineage>
</organism>
<proteinExistence type="predicted"/>
<reference evidence="2" key="1">
    <citation type="submission" date="2021-07" db="EMBL/GenBank/DDBJ databases">
        <title>Complete genome sequencing of a Clostridium isolate.</title>
        <authorList>
            <person name="Ueki A."/>
            <person name="Tonouchi A."/>
        </authorList>
    </citation>
    <scope>NUCLEOTIDE SEQUENCE [LARGE SCALE GENOMIC DNA]</scope>
    <source>
        <strain evidence="2">C5S11</strain>
    </source>
</reference>
<protein>
    <submittedName>
        <fullName evidence="1">Uncharacterized protein</fullName>
    </submittedName>
</protein>
<dbReference type="Proteomes" id="UP000824633">
    <property type="component" value="Chromosome"/>
</dbReference>